<keyword evidence="1" id="KW-0677">Repeat</keyword>
<dbReference type="AlphaFoldDB" id="A0A7J0ERL0"/>
<dbReference type="Pfam" id="PF13041">
    <property type="entry name" value="PPR_2"/>
    <property type="match status" value="2"/>
</dbReference>
<dbReference type="InterPro" id="IPR011990">
    <property type="entry name" value="TPR-like_helical_dom_sf"/>
</dbReference>
<dbReference type="Pfam" id="PF01535">
    <property type="entry name" value="PPR"/>
    <property type="match status" value="2"/>
</dbReference>
<proteinExistence type="predicted"/>
<name>A0A7J0ERL0_9ERIC</name>
<comment type="caution">
    <text evidence="3">The sequence shown here is derived from an EMBL/GenBank/DDBJ whole genome shotgun (WGS) entry which is preliminary data.</text>
</comment>
<evidence type="ECO:0000313" key="3">
    <source>
        <dbReference type="EMBL" id="GFY89073.1"/>
    </source>
</evidence>
<evidence type="ECO:0000256" key="1">
    <source>
        <dbReference type="ARBA" id="ARBA00022737"/>
    </source>
</evidence>
<feature type="repeat" description="PPR" evidence="2">
    <location>
        <begin position="261"/>
        <end position="294"/>
    </location>
</feature>
<dbReference type="Proteomes" id="UP000585474">
    <property type="component" value="Unassembled WGS sequence"/>
</dbReference>
<feature type="repeat" description="PPR" evidence="2">
    <location>
        <begin position="57"/>
        <end position="91"/>
    </location>
</feature>
<dbReference type="GO" id="GO:0009451">
    <property type="term" value="P:RNA modification"/>
    <property type="evidence" value="ECO:0007669"/>
    <property type="project" value="InterPro"/>
</dbReference>
<organism evidence="3 4">
    <name type="scientific">Actinidia rufa</name>
    <dbReference type="NCBI Taxonomy" id="165716"/>
    <lineage>
        <taxon>Eukaryota</taxon>
        <taxon>Viridiplantae</taxon>
        <taxon>Streptophyta</taxon>
        <taxon>Embryophyta</taxon>
        <taxon>Tracheophyta</taxon>
        <taxon>Spermatophyta</taxon>
        <taxon>Magnoliopsida</taxon>
        <taxon>eudicotyledons</taxon>
        <taxon>Gunneridae</taxon>
        <taxon>Pentapetalae</taxon>
        <taxon>asterids</taxon>
        <taxon>Ericales</taxon>
        <taxon>Actinidiaceae</taxon>
        <taxon>Actinidia</taxon>
    </lineage>
</organism>
<evidence type="ECO:0000256" key="2">
    <source>
        <dbReference type="PROSITE-ProRule" id="PRU00708"/>
    </source>
</evidence>
<dbReference type="Gene3D" id="1.25.40.10">
    <property type="entry name" value="Tetratricopeptide repeat domain"/>
    <property type="match status" value="3"/>
</dbReference>
<dbReference type="EMBL" id="BJWL01000006">
    <property type="protein sequence ID" value="GFY89073.1"/>
    <property type="molecule type" value="Genomic_DNA"/>
</dbReference>
<dbReference type="OrthoDB" id="609013at2759"/>
<dbReference type="PROSITE" id="PS51375">
    <property type="entry name" value="PPR"/>
    <property type="match status" value="2"/>
</dbReference>
<dbReference type="FunFam" id="1.25.40.10:FF:001815">
    <property type="entry name" value="Putative pentatricopeptide repeat-containing protein At1g56570"/>
    <property type="match status" value="1"/>
</dbReference>
<dbReference type="InterPro" id="IPR046960">
    <property type="entry name" value="PPR_At4g14850-like_plant"/>
</dbReference>
<gene>
    <name evidence="3" type="ORF">Acr_06g0010130</name>
</gene>
<accession>A0A7J0ERL0</accession>
<dbReference type="PANTHER" id="PTHR47926">
    <property type="entry name" value="PENTATRICOPEPTIDE REPEAT-CONTAINING PROTEIN"/>
    <property type="match status" value="1"/>
</dbReference>
<protein>
    <submittedName>
        <fullName evidence="3">Tetratricopeptide repeat (TPR)-like superfamily protein</fullName>
    </submittedName>
</protein>
<dbReference type="InterPro" id="IPR002885">
    <property type="entry name" value="PPR_rpt"/>
</dbReference>
<dbReference type="GO" id="GO:0003723">
    <property type="term" value="F:RNA binding"/>
    <property type="evidence" value="ECO:0007669"/>
    <property type="project" value="InterPro"/>
</dbReference>
<keyword evidence="4" id="KW-1185">Reference proteome</keyword>
<dbReference type="FunFam" id="1.25.40.10:FF:000353">
    <property type="entry name" value="Pentatricopeptide repeat-containing protein At4g39530"/>
    <property type="match status" value="1"/>
</dbReference>
<reference evidence="3 4" key="1">
    <citation type="submission" date="2019-07" db="EMBL/GenBank/DDBJ databases">
        <title>De Novo Assembly of kiwifruit Actinidia rufa.</title>
        <authorList>
            <person name="Sugita-Konishi S."/>
            <person name="Sato K."/>
            <person name="Mori E."/>
            <person name="Abe Y."/>
            <person name="Kisaki G."/>
            <person name="Hamano K."/>
            <person name="Suezawa K."/>
            <person name="Otani M."/>
            <person name="Fukuda T."/>
            <person name="Manabe T."/>
            <person name="Gomi K."/>
            <person name="Tabuchi M."/>
            <person name="Akimitsu K."/>
            <person name="Kataoka I."/>
        </authorList>
    </citation>
    <scope>NUCLEOTIDE SEQUENCE [LARGE SCALE GENOMIC DNA]</scope>
    <source>
        <strain evidence="4">cv. Fuchu</strain>
    </source>
</reference>
<evidence type="ECO:0000313" key="4">
    <source>
        <dbReference type="Proteomes" id="UP000585474"/>
    </source>
</evidence>
<sequence>MVRNSLLWAQNCTTHHPPPPFQPKGPTHLATNLIKSYFEQGLIKEARVLFDEMPERDVVVWTAMIAGYAACNHHSRAWLMFLEMMREGNEYPNEFTMSSVLKACKGMNSLSCGVLVHGLAIKCGVVGSVYVDNALLDLYATCAVSMDDACKVFRDIGTKNSVSWTTLIAGYAHRGDGYRGLQAFKQMLLEEGEANAFSFSIGIKACASIGSHTCGKQIHGAVIKHGYESNIPVMNSILDMYCRCSCLCEAKQCFHGMTERDLITWNTLIAGYEKSNSNESLYIFSKMEREGFSPNCFTLSSVVAACANLAVLSCGQQLHGGIVRRGFDGDLALANALIDMYAKCGNIEHSHKVGAHIEWVYGVLDVLVKHMKEAGYVPDLDCLIHDLEDGT</sequence>
<dbReference type="NCBIfam" id="TIGR00756">
    <property type="entry name" value="PPR"/>
    <property type="match status" value="4"/>
</dbReference>